<evidence type="ECO:0000256" key="1">
    <source>
        <dbReference type="SAM" id="SignalP"/>
    </source>
</evidence>
<evidence type="ECO:0000313" key="2">
    <source>
        <dbReference type="EMBL" id="KAG2967593.1"/>
    </source>
</evidence>
<dbReference type="AlphaFoldDB" id="A0A8T1F4S2"/>
<comment type="caution">
    <text evidence="2">The sequence shown here is derived from an EMBL/GenBank/DDBJ whole genome shotgun (WGS) entry which is preliminary data.</text>
</comment>
<gene>
    <name evidence="2" type="ORF">PC118_g18485</name>
</gene>
<keyword evidence="1" id="KW-0732">Signal</keyword>
<organism evidence="2 3">
    <name type="scientific">Phytophthora cactorum</name>
    <dbReference type="NCBI Taxonomy" id="29920"/>
    <lineage>
        <taxon>Eukaryota</taxon>
        <taxon>Sar</taxon>
        <taxon>Stramenopiles</taxon>
        <taxon>Oomycota</taxon>
        <taxon>Peronosporomycetes</taxon>
        <taxon>Peronosporales</taxon>
        <taxon>Peronosporaceae</taxon>
        <taxon>Phytophthora</taxon>
    </lineage>
</organism>
<sequence>MIAAVAVISVTVIATATTTPPASCTSSPHSPLLKWLGNVA</sequence>
<evidence type="ECO:0000313" key="3">
    <source>
        <dbReference type="Proteomes" id="UP000697107"/>
    </source>
</evidence>
<proteinExistence type="predicted"/>
<feature type="signal peptide" evidence="1">
    <location>
        <begin position="1"/>
        <end position="18"/>
    </location>
</feature>
<dbReference type="Proteomes" id="UP000697107">
    <property type="component" value="Unassembled WGS sequence"/>
</dbReference>
<protein>
    <submittedName>
        <fullName evidence="2">Uncharacterized protein</fullName>
    </submittedName>
</protein>
<accession>A0A8T1F4S2</accession>
<name>A0A8T1F4S2_9STRA</name>
<dbReference type="EMBL" id="RCML01000921">
    <property type="protein sequence ID" value="KAG2967593.1"/>
    <property type="molecule type" value="Genomic_DNA"/>
</dbReference>
<feature type="chain" id="PRO_5035844431" evidence="1">
    <location>
        <begin position="19"/>
        <end position="40"/>
    </location>
</feature>
<reference evidence="2" key="1">
    <citation type="submission" date="2018-10" db="EMBL/GenBank/DDBJ databases">
        <title>Effector identification in a new, highly contiguous assembly of the strawberry crown rot pathogen Phytophthora cactorum.</title>
        <authorList>
            <person name="Armitage A.D."/>
            <person name="Nellist C.F."/>
            <person name="Bates H."/>
            <person name="Vickerstaff R.J."/>
            <person name="Harrison R.J."/>
        </authorList>
    </citation>
    <scope>NUCLEOTIDE SEQUENCE</scope>
    <source>
        <strain evidence="2">P415</strain>
    </source>
</reference>